<reference evidence="4" key="1">
    <citation type="submission" date="2016-10" db="EMBL/GenBank/DDBJ databases">
        <authorList>
            <person name="Varghese N."/>
            <person name="Submissions S."/>
        </authorList>
    </citation>
    <scope>NUCLEOTIDE SEQUENCE [LARGE SCALE GENOMIC DNA]</scope>
    <source>
        <strain evidence="4">JCM 21621</strain>
    </source>
</reference>
<keyword evidence="2" id="KW-0560">Oxidoreductase</keyword>
<dbReference type="Pfam" id="PF13561">
    <property type="entry name" value="adh_short_C2"/>
    <property type="match status" value="1"/>
</dbReference>
<dbReference type="InterPro" id="IPR020904">
    <property type="entry name" value="Sc_DH/Rdtase_CS"/>
</dbReference>
<protein>
    <submittedName>
        <fullName evidence="3">NAD(P)-dependent dehydrogenase, short-chain alcohol dehydrogenase family</fullName>
    </submittedName>
</protein>
<dbReference type="RefSeq" id="WP_084311381.1">
    <property type="nucleotide sequence ID" value="NZ_FNIJ01000009.1"/>
</dbReference>
<dbReference type="STRING" id="198616.SAMN05216193_109162"/>
<name>A0A1H0I5E1_9PSED</name>
<evidence type="ECO:0000256" key="1">
    <source>
        <dbReference type="ARBA" id="ARBA00006484"/>
    </source>
</evidence>
<dbReference type="AlphaFoldDB" id="A0A1H0I5E1"/>
<dbReference type="FunFam" id="3.40.50.720:FF:000084">
    <property type="entry name" value="Short-chain dehydrogenase reductase"/>
    <property type="match status" value="1"/>
</dbReference>
<dbReference type="Gene3D" id="3.40.50.720">
    <property type="entry name" value="NAD(P)-binding Rossmann-like Domain"/>
    <property type="match status" value="1"/>
</dbReference>
<evidence type="ECO:0000256" key="2">
    <source>
        <dbReference type="ARBA" id="ARBA00023002"/>
    </source>
</evidence>
<dbReference type="NCBIfam" id="NF004324">
    <property type="entry name" value="PRK05717.1"/>
    <property type="match status" value="1"/>
</dbReference>
<dbReference type="PRINTS" id="PR00081">
    <property type="entry name" value="GDHRDH"/>
</dbReference>
<organism evidence="3 4">
    <name type="scientific">Pseudomonas jinjuensis</name>
    <dbReference type="NCBI Taxonomy" id="198616"/>
    <lineage>
        <taxon>Bacteria</taxon>
        <taxon>Pseudomonadati</taxon>
        <taxon>Pseudomonadota</taxon>
        <taxon>Gammaproteobacteria</taxon>
        <taxon>Pseudomonadales</taxon>
        <taxon>Pseudomonadaceae</taxon>
        <taxon>Pseudomonas</taxon>
    </lineage>
</organism>
<accession>A0A1H0I5E1</accession>
<dbReference type="InterPro" id="IPR036291">
    <property type="entry name" value="NAD(P)-bd_dom_sf"/>
</dbReference>
<dbReference type="OrthoDB" id="9787298at2"/>
<dbReference type="EMBL" id="FNIJ01000009">
    <property type="protein sequence ID" value="SDO26599.1"/>
    <property type="molecule type" value="Genomic_DNA"/>
</dbReference>
<keyword evidence="4" id="KW-1185">Reference proteome</keyword>
<comment type="similarity">
    <text evidence="1">Belongs to the short-chain dehydrogenases/reductases (SDR) family.</text>
</comment>
<sequence length="255" mass="26999">MNGLGIVGNGKVALVTGAARGIGLGISAWLIAEGWQVVLVDNDRERGNKVAQALGERAWFISMDVAYENQVAVAVAEVLGHFGRLDAVVCNAAIANPHSKPLESLPLNEWNRVLGVNLTGPMLLAKHCAPYLRAHNGSIVNIASTRAHQSEADSEAYAASKGGLVALTHALAVSLGPDIRVNVVSPGWIDARDLHEREADPLGEADHYQHPAGRVGTVEDVASAVSWLIGDNSGFVTGQEFIIDGGMTRKMVYLD</sequence>
<dbReference type="InterPro" id="IPR002347">
    <property type="entry name" value="SDR_fam"/>
</dbReference>
<evidence type="ECO:0000313" key="4">
    <source>
        <dbReference type="Proteomes" id="UP000242957"/>
    </source>
</evidence>
<dbReference type="PROSITE" id="PS00061">
    <property type="entry name" value="ADH_SHORT"/>
    <property type="match status" value="1"/>
</dbReference>
<gene>
    <name evidence="3" type="ORF">SAMN05216193_109162</name>
</gene>
<dbReference type="Proteomes" id="UP000242957">
    <property type="component" value="Unassembled WGS sequence"/>
</dbReference>
<proteinExistence type="inferred from homology"/>
<evidence type="ECO:0000313" key="3">
    <source>
        <dbReference type="EMBL" id="SDO26599.1"/>
    </source>
</evidence>
<dbReference type="PRINTS" id="PR00080">
    <property type="entry name" value="SDRFAMILY"/>
</dbReference>
<dbReference type="SUPFAM" id="SSF51735">
    <property type="entry name" value="NAD(P)-binding Rossmann-fold domains"/>
    <property type="match status" value="1"/>
</dbReference>
<dbReference type="PANTHER" id="PTHR24321:SF8">
    <property type="entry name" value="ESTRADIOL 17-BETA-DEHYDROGENASE 8-RELATED"/>
    <property type="match status" value="1"/>
</dbReference>
<dbReference type="GO" id="GO:0016491">
    <property type="term" value="F:oxidoreductase activity"/>
    <property type="evidence" value="ECO:0007669"/>
    <property type="project" value="UniProtKB-KW"/>
</dbReference>
<dbReference type="PANTHER" id="PTHR24321">
    <property type="entry name" value="DEHYDROGENASES, SHORT CHAIN"/>
    <property type="match status" value="1"/>
</dbReference>